<sequence>MFLHLGKDCVIPLKDVIAIIDAQLLKLKDTKEFIKIAEEEGFIKKISDKKIKSYIITEKVEKDKDTGDEIRRSIIYGSNISTSTLYKRAGMMAKSSF</sequence>
<dbReference type="Pfam" id="PF04025">
    <property type="entry name" value="RemA-like"/>
    <property type="match status" value="1"/>
</dbReference>
<dbReference type="AlphaFoldDB" id="A0A419T1N9"/>
<dbReference type="InterPro" id="IPR007169">
    <property type="entry name" value="RemA-like"/>
</dbReference>
<reference evidence="1 2" key="1">
    <citation type="submission" date="2016-08" db="EMBL/GenBank/DDBJ databases">
        <title>Novel Firmicutes and Novel Genomes.</title>
        <authorList>
            <person name="Poppleton D.I."/>
            <person name="Gribaldo S."/>
        </authorList>
    </citation>
    <scope>NUCLEOTIDE SEQUENCE [LARGE SCALE GENOMIC DNA]</scope>
    <source>
        <strain evidence="1 2">CTT3</strain>
    </source>
</reference>
<dbReference type="OrthoDB" id="9811390at2"/>
<accession>A0A419T1N9</accession>
<organism evidence="1 2">
    <name type="scientific">Thermohalobacter berrensis</name>
    <dbReference type="NCBI Taxonomy" id="99594"/>
    <lineage>
        <taxon>Bacteria</taxon>
        <taxon>Bacillati</taxon>
        <taxon>Bacillota</taxon>
        <taxon>Tissierellia</taxon>
        <taxon>Tissierellales</taxon>
        <taxon>Thermohalobacteraceae</taxon>
        <taxon>Thermohalobacter</taxon>
    </lineage>
</organism>
<dbReference type="EMBL" id="MCIB01000021">
    <property type="protein sequence ID" value="RKD31366.1"/>
    <property type="molecule type" value="Genomic_DNA"/>
</dbReference>
<name>A0A419T1N9_9FIRM</name>
<protein>
    <submittedName>
        <fullName evidence="1">DUF370 domain-containing protein</fullName>
    </submittedName>
</protein>
<evidence type="ECO:0000313" key="1">
    <source>
        <dbReference type="EMBL" id="RKD31366.1"/>
    </source>
</evidence>
<gene>
    <name evidence="1" type="ORF">BET03_12805</name>
</gene>
<comment type="caution">
    <text evidence="1">The sequence shown here is derived from an EMBL/GenBank/DDBJ whole genome shotgun (WGS) entry which is preliminary data.</text>
</comment>
<dbReference type="RefSeq" id="WP_120169466.1">
    <property type="nucleotide sequence ID" value="NZ_MCIB01000021.1"/>
</dbReference>
<dbReference type="NCBIfam" id="NF046065">
    <property type="entry name" value="MtxRegRemB"/>
    <property type="match status" value="1"/>
</dbReference>
<evidence type="ECO:0000313" key="2">
    <source>
        <dbReference type="Proteomes" id="UP000284177"/>
    </source>
</evidence>
<keyword evidence="2" id="KW-1185">Reference proteome</keyword>
<proteinExistence type="predicted"/>
<dbReference type="Proteomes" id="UP000284177">
    <property type="component" value="Unassembled WGS sequence"/>
</dbReference>